<feature type="region of interest" description="Disordered" evidence="4">
    <location>
        <begin position="1"/>
        <end position="35"/>
    </location>
</feature>
<evidence type="ECO:0000256" key="1">
    <source>
        <dbReference type="ARBA" id="ARBA00022729"/>
    </source>
</evidence>
<keyword evidence="3" id="KW-0325">Glycoprotein</keyword>
<dbReference type="EMBL" id="JAPWDV010000003">
    <property type="protein sequence ID" value="KAJ6216278.1"/>
    <property type="molecule type" value="Genomic_DNA"/>
</dbReference>
<reference evidence="7" key="1">
    <citation type="submission" date="2022-12" db="EMBL/GenBank/DDBJ databases">
        <title>Genome assemblies of Blomia tropicalis.</title>
        <authorList>
            <person name="Cui Y."/>
        </authorList>
    </citation>
    <scope>NUCLEOTIDE SEQUENCE</scope>
    <source>
        <tissue evidence="7">Adult mites</tissue>
    </source>
</reference>
<feature type="domain" description="Spaetzle" evidence="6">
    <location>
        <begin position="274"/>
        <end position="372"/>
    </location>
</feature>
<dbReference type="GO" id="GO:0021556">
    <property type="term" value="P:central nervous system formation"/>
    <property type="evidence" value="ECO:0007669"/>
    <property type="project" value="TreeGrafter"/>
</dbReference>
<dbReference type="Pfam" id="PF16077">
    <property type="entry name" value="Spaetzle"/>
    <property type="match status" value="1"/>
</dbReference>
<feature type="region of interest" description="Disordered" evidence="4">
    <location>
        <begin position="403"/>
        <end position="437"/>
    </location>
</feature>
<keyword evidence="8" id="KW-1185">Reference proteome</keyword>
<dbReference type="GO" id="GO:0005615">
    <property type="term" value="C:extracellular space"/>
    <property type="evidence" value="ECO:0007669"/>
    <property type="project" value="UniProtKB-ARBA"/>
</dbReference>
<dbReference type="InterPro" id="IPR032104">
    <property type="entry name" value="Spaetzle"/>
</dbReference>
<keyword evidence="2" id="KW-1015">Disulfide bond</keyword>
<feature type="compositionally biased region" description="Polar residues" evidence="4">
    <location>
        <begin position="406"/>
        <end position="437"/>
    </location>
</feature>
<comment type="caution">
    <text evidence="7">The sequence shown here is derived from an EMBL/GenBank/DDBJ whole genome shotgun (WGS) entry which is preliminary data.</text>
</comment>
<dbReference type="GO" id="GO:0045087">
    <property type="term" value="P:innate immune response"/>
    <property type="evidence" value="ECO:0007669"/>
    <property type="project" value="TreeGrafter"/>
</dbReference>
<dbReference type="InterPro" id="IPR052444">
    <property type="entry name" value="Spz/Toll_ligand-like"/>
</dbReference>
<dbReference type="Proteomes" id="UP001142055">
    <property type="component" value="Chromosome 3"/>
</dbReference>
<protein>
    <recommendedName>
        <fullName evidence="6">Spaetzle domain-containing protein</fullName>
    </recommendedName>
</protein>
<organism evidence="7 8">
    <name type="scientific">Blomia tropicalis</name>
    <name type="common">Mite</name>
    <dbReference type="NCBI Taxonomy" id="40697"/>
    <lineage>
        <taxon>Eukaryota</taxon>
        <taxon>Metazoa</taxon>
        <taxon>Ecdysozoa</taxon>
        <taxon>Arthropoda</taxon>
        <taxon>Chelicerata</taxon>
        <taxon>Arachnida</taxon>
        <taxon>Acari</taxon>
        <taxon>Acariformes</taxon>
        <taxon>Sarcoptiformes</taxon>
        <taxon>Astigmata</taxon>
        <taxon>Glycyphagoidea</taxon>
        <taxon>Echimyopodidae</taxon>
        <taxon>Blomia</taxon>
    </lineage>
</organism>
<keyword evidence="5" id="KW-1133">Transmembrane helix</keyword>
<dbReference type="AlphaFoldDB" id="A0A9Q0RI06"/>
<feature type="compositionally biased region" description="Basic residues" evidence="4">
    <location>
        <begin position="1"/>
        <end position="11"/>
    </location>
</feature>
<dbReference type="PANTHER" id="PTHR23199">
    <property type="entry name" value="NEUROTROPHIN 1-RELATED"/>
    <property type="match status" value="1"/>
</dbReference>
<dbReference type="GO" id="GO:0005121">
    <property type="term" value="F:Toll binding"/>
    <property type="evidence" value="ECO:0007669"/>
    <property type="project" value="TreeGrafter"/>
</dbReference>
<accession>A0A9Q0RI06</accession>
<dbReference type="PANTHER" id="PTHR23199:SF13">
    <property type="entry name" value="PROTEIN SPAETZLE 3"/>
    <property type="match status" value="1"/>
</dbReference>
<keyword evidence="5" id="KW-0472">Membrane</keyword>
<keyword evidence="1" id="KW-0732">Signal</keyword>
<dbReference type="SUPFAM" id="SSF57501">
    <property type="entry name" value="Cystine-knot cytokines"/>
    <property type="match status" value="1"/>
</dbReference>
<keyword evidence="5" id="KW-0812">Transmembrane</keyword>
<name>A0A9Q0RI06_BLOTA</name>
<feature type="compositionally biased region" description="Low complexity" evidence="4">
    <location>
        <begin position="12"/>
        <end position="21"/>
    </location>
</feature>
<feature type="compositionally biased region" description="Basic and acidic residues" evidence="4">
    <location>
        <begin position="23"/>
        <end position="35"/>
    </location>
</feature>
<evidence type="ECO:0000256" key="3">
    <source>
        <dbReference type="ARBA" id="ARBA00023180"/>
    </source>
</evidence>
<evidence type="ECO:0000259" key="6">
    <source>
        <dbReference type="Pfam" id="PF16077"/>
    </source>
</evidence>
<gene>
    <name evidence="7" type="ORF">RDWZM_007435</name>
</gene>
<evidence type="ECO:0000313" key="7">
    <source>
        <dbReference type="EMBL" id="KAJ6216278.1"/>
    </source>
</evidence>
<feature type="transmembrane region" description="Helical" evidence="5">
    <location>
        <begin position="42"/>
        <end position="60"/>
    </location>
</feature>
<sequence length="437" mass="49705">MNRRHRTRRRPNNNNSNNNNNHNRKDNSHHSSTSSHDDHVRLFLLLFATVLFTNTIVDAYDPFVSNHRTRSYGTGYIDPFQSQHHYQSPSYVNSYHNSYEPQPSSSPSMGPYAPTPTNYYVPYRKYYKHYLPGPQFCPETGRTVCSKVSTFYPLNEVYSVVTMARAKRFNISSEFVDESQNDPEPRFEIDELDDPAWAEPEPFHRFNGFHPQQPINVVNSYGPYGHRATVSPVYTPSAGNFQAFHQTLNRYKRQTNDGPIQSHSISSNEIPIEPICPSRSILIEPKAALNDRRQWKFIVNLSERDSRLKQAIKVEVCTTPNQPCSSQINLPFGFISRCKQKYIKKKLISLDPSGQSISSENFFAPSCCVCEVIRSSASISMSERTARVDNMASASMQVVNHVVSKQPHQSDNTGTSPMSMSTMDGTNSQNNIQSNPN</sequence>
<evidence type="ECO:0000256" key="2">
    <source>
        <dbReference type="ARBA" id="ARBA00023157"/>
    </source>
</evidence>
<dbReference type="GO" id="GO:0008083">
    <property type="term" value="F:growth factor activity"/>
    <property type="evidence" value="ECO:0007669"/>
    <property type="project" value="TreeGrafter"/>
</dbReference>
<evidence type="ECO:0000256" key="4">
    <source>
        <dbReference type="SAM" id="MobiDB-lite"/>
    </source>
</evidence>
<dbReference type="Gene3D" id="2.10.90.10">
    <property type="entry name" value="Cystine-knot cytokines"/>
    <property type="match status" value="1"/>
</dbReference>
<proteinExistence type="predicted"/>
<dbReference type="InterPro" id="IPR029034">
    <property type="entry name" value="Cystine-knot_cytokine"/>
</dbReference>
<evidence type="ECO:0000313" key="8">
    <source>
        <dbReference type="Proteomes" id="UP001142055"/>
    </source>
</evidence>
<evidence type="ECO:0000256" key="5">
    <source>
        <dbReference type="SAM" id="Phobius"/>
    </source>
</evidence>